<dbReference type="Pfam" id="PF02602">
    <property type="entry name" value="HEM4"/>
    <property type="match status" value="1"/>
</dbReference>
<evidence type="ECO:0000256" key="8">
    <source>
        <dbReference type="SAM" id="SignalP"/>
    </source>
</evidence>
<dbReference type="InterPro" id="IPR039793">
    <property type="entry name" value="UROS/Hem4"/>
</dbReference>
<comment type="pathway">
    <text evidence="1 7">Porphyrin-containing compound metabolism; protoporphyrin-IX biosynthesis; coproporphyrinogen-III from 5-aminolevulinate: step 3/4.</text>
</comment>
<dbReference type="Gene3D" id="3.40.50.10090">
    <property type="match status" value="1"/>
</dbReference>
<protein>
    <recommendedName>
        <fullName evidence="3 7">Uroporphyrinogen-III synthase</fullName>
        <ecNumber evidence="3 7">4.2.1.75</ecNumber>
    </recommendedName>
</protein>
<feature type="non-terminal residue" evidence="10">
    <location>
        <position position="282"/>
    </location>
</feature>
<gene>
    <name evidence="10" type="ORF">TeGR_g5419</name>
</gene>
<dbReference type="EMBL" id="BRYB01007003">
    <property type="protein sequence ID" value="GMI51499.1"/>
    <property type="molecule type" value="Genomic_DNA"/>
</dbReference>
<evidence type="ECO:0000259" key="9">
    <source>
        <dbReference type="Pfam" id="PF02602"/>
    </source>
</evidence>
<keyword evidence="11" id="KW-1185">Reference proteome</keyword>
<evidence type="ECO:0000256" key="5">
    <source>
        <dbReference type="ARBA" id="ARBA00023244"/>
    </source>
</evidence>
<evidence type="ECO:0000313" key="11">
    <source>
        <dbReference type="Proteomes" id="UP001165060"/>
    </source>
</evidence>
<keyword evidence="4 7" id="KW-0456">Lyase</keyword>
<name>A0ABQ6NAR9_9STRA</name>
<dbReference type="PANTHER" id="PTHR38042:SF1">
    <property type="entry name" value="UROPORPHYRINOGEN-III SYNTHASE, CHLOROPLASTIC"/>
    <property type="match status" value="1"/>
</dbReference>
<evidence type="ECO:0000256" key="3">
    <source>
        <dbReference type="ARBA" id="ARBA00013109"/>
    </source>
</evidence>
<accession>A0ABQ6NAR9</accession>
<feature type="signal peptide" evidence="8">
    <location>
        <begin position="1"/>
        <end position="16"/>
    </location>
</feature>
<organism evidence="10 11">
    <name type="scientific">Tetraparma gracilis</name>
    <dbReference type="NCBI Taxonomy" id="2962635"/>
    <lineage>
        <taxon>Eukaryota</taxon>
        <taxon>Sar</taxon>
        <taxon>Stramenopiles</taxon>
        <taxon>Ochrophyta</taxon>
        <taxon>Bolidophyceae</taxon>
        <taxon>Parmales</taxon>
        <taxon>Triparmaceae</taxon>
        <taxon>Tetraparma</taxon>
    </lineage>
</organism>
<dbReference type="InterPro" id="IPR036108">
    <property type="entry name" value="4pyrrol_syn_uPrphyn_synt_sf"/>
</dbReference>
<feature type="domain" description="Tetrapyrrole biosynthesis uroporphyrinogen III synthase" evidence="9">
    <location>
        <begin position="75"/>
        <end position="251"/>
    </location>
</feature>
<evidence type="ECO:0000256" key="7">
    <source>
        <dbReference type="RuleBase" id="RU366031"/>
    </source>
</evidence>
<dbReference type="PANTHER" id="PTHR38042">
    <property type="entry name" value="UROPORPHYRINOGEN-III SYNTHASE, CHLOROPLASTIC"/>
    <property type="match status" value="1"/>
</dbReference>
<comment type="catalytic activity">
    <reaction evidence="6 7">
        <text>hydroxymethylbilane = uroporphyrinogen III + H2O</text>
        <dbReference type="Rhea" id="RHEA:18965"/>
        <dbReference type="ChEBI" id="CHEBI:15377"/>
        <dbReference type="ChEBI" id="CHEBI:57308"/>
        <dbReference type="ChEBI" id="CHEBI:57845"/>
        <dbReference type="EC" id="4.2.1.75"/>
    </reaction>
</comment>
<evidence type="ECO:0000256" key="2">
    <source>
        <dbReference type="ARBA" id="ARBA00008133"/>
    </source>
</evidence>
<sequence length="282" mass="28713">MLLLPLLLLLLPPALPLSPLVALTRQSPAADRPLADMLPESVPTVNLPCVHFTMHPLDTLFPPPPGAPAALSSPATLSSLLSSGSFTYTVITSAEAARVLLSHLSASGLSPASLPTSFAAVGPATARALEAGGVAVSFVPPLASARSLAETLPHPGEAGPARVLYPCSELADGALPELLAGREPPFAALRCDTYTTGSVRWPDPLAGDAVTVAAFGSPSAVRGWVENTPLRPPAACIGATTRAECLRQGWGEGECYAPGRPGVEGWGEAVREALEKGGGGGE</sequence>
<evidence type="ECO:0000256" key="4">
    <source>
        <dbReference type="ARBA" id="ARBA00023239"/>
    </source>
</evidence>
<dbReference type="InterPro" id="IPR003754">
    <property type="entry name" value="4pyrrol_synth_uPrphyn_synth"/>
</dbReference>
<comment type="similarity">
    <text evidence="2 7">Belongs to the uroporphyrinogen-III synthase family.</text>
</comment>
<dbReference type="CDD" id="cd06578">
    <property type="entry name" value="HemD"/>
    <property type="match status" value="1"/>
</dbReference>
<dbReference type="SUPFAM" id="SSF69618">
    <property type="entry name" value="HemD-like"/>
    <property type="match status" value="1"/>
</dbReference>
<evidence type="ECO:0000313" key="10">
    <source>
        <dbReference type="EMBL" id="GMI51499.1"/>
    </source>
</evidence>
<keyword evidence="8" id="KW-0732">Signal</keyword>
<proteinExistence type="inferred from homology"/>
<reference evidence="10 11" key="1">
    <citation type="journal article" date="2023" name="Commun. Biol.">
        <title>Genome analysis of Parmales, the sister group of diatoms, reveals the evolutionary specialization of diatoms from phago-mixotrophs to photoautotrophs.</title>
        <authorList>
            <person name="Ban H."/>
            <person name="Sato S."/>
            <person name="Yoshikawa S."/>
            <person name="Yamada K."/>
            <person name="Nakamura Y."/>
            <person name="Ichinomiya M."/>
            <person name="Sato N."/>
            <person name="Blanc-Mathieu R."/>
            <person name="Endo H."/>
            <person name="Kuwata A."/>
            <person name="Ogata H."/>
        </authorList>
    </citation>
    <scope>NUCLEOTIDE SEQUENCE [LARGE SCALE GENOMIC DNA]</scope>
</reference>
<dbReference type="Proteomes" id="UP001165060">
    <property type="component" value="Unassembled WGS sequence"/>
</dbReference>
<keyword evidence="5 7" id="KW-0627">Porphyrin biosynthesis</keyword>
<feature type="chain" id="PRO_5046736627" description="Uroporphyrinogen-III synthase" evidence="8">
    <location>
        <begin position="17"/>
        <end position="282"/>
    </location>
</feature>
<comment type="caution">
    <text evidence="10">The sequence shown here is derived from an EMBL/GenBank/DDBJ whole genome shotgun (WGS) entry which is preliminary data.</text>
</comment>
<comment type="function">
    <text evidence="7">Catalyzes cyclization of the linear tetrapyrrole, hydroxymethylbilane, to the macrocyclic uroporphyrinogen III.</text>
</comment>
<evidence type="ECO:0000256" key="6">
    <source>
        <dbReference type="ARBA" id="ARBA00048617"/>
    </source>
</evidence>
<evidence type="ECO:0000256" key="1">
    <source>
        <dbReference type="ARBA" id="ARBA00004772"/>
    </source>
</evidence>
<dbReference type="EC" id="4.2.1.75" evidence="3 7"/>